<evidence type="ECO:0000313" key="3">
    <source>
        <dbReference type="EMBL" id="MCS0596975.1"/>
    </source>
</evidence>
<comment type="caution">
    <text evidence="3">The sequence shown here is derived from an EMBL/GenBank/DDBJ whole genome shotgun (WGS) entry which is preliminary data.</text>
</comment>
<accession>A0ABT2ALB5</accession>
<keyword evidence="1" id="KW-0732">Signal</keyword>
<feature type="chain" id="PRO_5046074508" evidence="1">
    <location>
        <begin position="24"/>
        <end position="175"/>
    </location>
</feature>
<dbReference type="Gene3D" id="3.10.450.50">
    <property type="match status" value="1"/>
</dbReference>
<dbReference type="RefSeq" id="WP_258827997.1">
    <property type="nucleotide sequence ID" value="NZ_JANUHA010000006.1"/>
</dbReference>
<protein>
    <submittedName>
        <fullName evidence="3">Nuclear transport factor 2 family protein</fullName>
    </submittedName>
</protein>
<reference evidence="3 4" key="1">
    <citation type="submission" date="2022-08" db="EMBL/GenBank/DDBJ databases">
        <title>Reclassification of Massilia species as members of the genera Telluria, Duganella, Pseudoduganella, Mokoshia gen. nov. and Zemynaea gen. nov. using orthogonal and non-orthogonal genome-based approaches.</title>
        <authorList>
            <person name="Bowman J.P."/>
        </authorList>
    </citation>
    <scope>NUCLEOTIDE SEQUENCE [LARGE SCALE GENOMIC DNA]</scope>
    <source>
        <strain evidence="3 4">JCM 31661</strain>
    </source>
</reference>
<evidence type="ECO:0000259" key="2">
    <source>
        <dbReference type="Pfam" id="PF14534"/>
    </source>
</evidence>
<dbReference type="Pfam" id="PF14534">
    <property type="entry name" value="DUF4440"/>
    <property type="match status" value="1"/>
</dbReference>
<name>A0ABT2ALB5_9BURK</name>
<dbReference type="InterPro" id="IPR032710">
    <property type="entry name" value="NTF2-like_dom_sf"/>
</dbReference>
<gene>
    <name evidence="3" type="ORF">NX780_11520</name>
</gene>
<dbReference type="EMBL" id="JANUHA010000006">
    <property type="protein sequence ID" value="MCS0596975.1"/>
    <property type="molecule type" value="Genomic_DNA"/>
</dbReference>
<dbReference type="InterPro" id="IPR027843">
    <property type="entry name" value="DUF4440"/>
</dbReference>
<dbReference type="SUPFAM" id="SSF54427">
    <property type="entry name" value="NTF2-like"/>
    <property type="match status" value="1"/>
</dbReference>
<sequence length="175" mass="19351">MRATTILALCLVCLAPPALGSQAALEPAARSQGGAAQGQAAAGVREAERLRAQALIQRDIDTLRRLISGDYYHVESNGRVRTKTEFLQALARDEYRIRNYGVEEMEIRLVDDGGTAIVTGTYRSVPMDQPATTLRGRYVRIWTRYPEGWRVALHQGTQIRPVGTNAPEARTQAMQ</sequence>
<dbReference type="Proteomes" id="UP001206572">
    <property type="component" value="Unassembled WGS sequence"/>
</dbReference>
<evidence type="ECO:0000256" key="1">
    <source>
        <dbReference type="SAM" id="SignalP"/>
    </source>
</evidence>
<feature type="signal peptide" evidence="1">
    <location>
        <begin position="1"/>
        <end position="23"/>
    </location>
</feature>
<proteinExistence type="predicted"/>
<organism evidence="3 4">
    <name type="scientific">Massilia agri</name>
    <dbReference type="NCBI Taxonomy" id="1886785"/>
    <lineage>
        <taxon>Bacteria</taxon>
        <taxon>Pseudomonadati</taxon>
        <taxon>Pseudomonadota</taxon>
        <taxon>Betaproteobacteria</taxon>
        <taxon>Burkholderiales</taxon>
        <taxon>Oxalobacteraceae</taxon>
        <taxon>Telluria group</taxon>
        <taxon>Massilia</taxon>
    </lineage>
</organism>
<evidence type="ECO:0000313" key="4">
    <source>
        <dbReference type="Proteomes" id="UP001206572"/>
    </source>
</evidence>
<keyword evidence="4" id="KW-1185">Reference proteome</keyword>
<feature type="domain" description="DUF4440" evidence="2">
    <location>
        <begin position="44"/>
        <end position="151"/>
    </location>
</feature>